<dbReference type="InterPro" id="IPR011055">
    <property type="entry name" value="Dup_hybrid_motif"/>
</dbReference>
<organism evidence="5 6">
    <name type="scientific">Microbacterium terricola</name>
    <dbReference type="NCBI Taxonomy" id="344163"/>
    <lineage>
        <taxon>Bacteria</taxon>
        <taxon>Bacillati</taxon>
        <taxon>Actinomycetota</taxon>
        <taxon>Actinomycetes</taxon>
        <taxon>Micrococcales</taxon>
        <taxon>Microbacteriaceae</taxon>
        <taxon>Microbacterium</taxon>
    </lineage>
</organism>
<dbReference type="SUPFAM" id="SSF51261">
    <property type="entry name" value="Duplicated hybrid motif"/>
    <property type="match status" value="1"/>
</dbReference>
<evidence type="ECO:0000256" key="3">
    <source>
        <dbReference type="SAM" id="Phobius"/>
    </source>
</evidence>
<protein>
    <recommendedName>
        <fullName evidence="4">M23ase beta-sheet core domain-containing protein</fullName>
    </recommendedName>
</protein>
<dbReference type="Proteomes" id="UP001317779">
    <property type="component" value="Chromosome"/>
</dbReference>
<keyword evidence="1" id="KW-0732">Signal</keyword>
<reference evidence="5 6" key="1">
    <citation type="submission" date="2022-12" db="EMBL/GenBank/DDBJ databases">
        <title>Microbacterium terricola strain KV-448 chromosome, complete genome.</title>
        <authorList>
            <person name="Oshima T."/>
            <person name="Moriya T."/>
            <person name="Bessho Y."/>
        </authorList>
    </citation>
    <scope>NUCLEOTIDE SEQUENCE [LARGE SCALE GENOMIC DNA]</scope>
    <source>
        <strain evidence="5 6">KV-448</strain>
    </source>
</reference>
<keyword evidence="3" id="KW-0472">Membrane</keyword>
<proteinExistence type="predicted"/>
<keyword evidence="3" id="KW-1133">Transmembrane helix</keyword>
<dbReference type="InterPro" id="IPR050570">
    <property type="entry name" value="Cell_wall_metabolism_enzyme"/>
</dbReference>
<evidence type="ECO:0000256" key="1">
    <source>
        <dbReference type="ARBA" id="ARBA00022729"/>
    </source>
</evidence>
<evidence type="ECO:0000313" key="5">
    <source>
        <dbReference type="EMBL" id="BDV31636.1"/>
    </source>
</evidence>
<dbReference type="Pfam" id="PF01551">
    <property type="entry name" value="Peptidase_M23"/>
    <property type="match status" value="1"/>
</dbReference>
<keyword evidence="6" id="KW-1185">Reference proteome</keyword>
<dbReference type="PANTHER" id="PTHR21666:SF289">
    <property type="entry name" value="L-ALA--D-GLU ENDOPEPTIDASE"/>
    <property type="match status" value="1"/>
</dbReference>
<evidence type="ECO:0000313" key="6">
    <source>
        <dbReference type="Proteomes" id="UP001317779"/>
    </source>
</evidence>
<sequence>MPEAPADTTVPPMVAAAVAGIAAAAADAVSTDDAVASAPRTSEVAAASSRRAARAARLATGEQPVQAQEPVAEPEGETYADLVFDEPFLQEPVFVAEPEVDFVAEPFTADLDEFEAAARLFSFTAETPIQESAAPEAAAEQEPADESLPAPVAAVRSRGASFRRLATASFSIGVVGVVGLMAVGMTTPAQALAAASGNSATLSVLAPSGGDVAAEDSQIQAYVAPSTVENVAVARSENYEMVSMAQIAADEGITNTSDFYVNDPTSNIQWPFAVGVPITYGFGWRSGAMHEGADFVPGEGAPVQAIADGTVRIATESGGAYGVTVVLDHIVDGQLVSTRYGHMLYGSLKVSVGQRVTVGTVLGNTGNTGRSFGAHTHVEVLLNGTTPTDPIVWLRKYTDGTHEVG</sequence>
<dbReference type="Gene3D" id="2.70.70.10">
    <property type="entry name" value="Glucose Permease (Domain IIA)"/>
    <property type="match status" value="1"/>
</dbReference>
<dbReference type="PANTHER" id="PTHR21666">
    <property type="entry name" value="PEPTIDASE-RELATED"/>
    <property type="match status" value="1"/>
</dbReference>
<evidence type="ECO:0000259" key="4">
    <source>
        <dbReference type="Pfam" id="PF01551"/>
    </source>
</evidence>
<feature type="transmembrane region" description="Helical" evidence="3">
    <location>
        <begin position="165"/>
        <end position="185"/>
    </location>
</feature>
<accession>A0ABM8E1H5</accession>
<name>A0ABM8E1H5_9MICO</name>
<dbReference type="RefSeq" id="WP_263797776.1">
    <property type="nucleotide sequence ID" value="NZ_AP027141.1"/>
</dbReference>
<keyword evidence="3" id="KW-0812">Transmembrane</keyword>
<feature type="region of interest" description="Disordered" evidence="2">
    <location>
        <begin position="54"/>
        <end position="74"/>
    </location>
</feature>
<gene>
    <name evidence="5" type="ORF">Microterr_22960</name>
</gene>
<feature type="domain" description="M23ase beta-sheet core" evidence="4">
    <location>
        <begin position="289"/>
        <end position="389"/>
    </location>
</feature>
<dbReference type="CDD" id="cd12797">
    <property type="entry name" value="M23_peptidase"/>
    <property type="match status" value="1"/>
</dbReference>
<dbReference type="InterPro" id="IPR016047">
    <property type="entry name" value="M23ase_b-sheet_dom"/>
</dbReference>
<evidence type="ECO:0000256" key="2">
    <source>
        <dbReference type="SAM" id="MobiDB-lite"/>
    </source>
</evidence>
<dbReference type="EMBL" id="AP027141">
    <property type="protein sequence ID" value="BDV31636.1"/>
    <property type="molecule type" value="Genomic_DNA"/>
</dbReference>